<gene>
    <name evidence="7" type="ORF">METZ01_LOCUS514915</name>
</gene>
<dbReference type="InterPro" id="IPR001851">
    <property type="entry name" value="ABC_transp_permease"/>
</dbReference>
<evidence type="ECO:0000256" key="2">
    <source>
        <dbReference type="ARBA" id="ARBA00022475"/>
    </source>
</evidence>
<dbReference type="CDD" id="cd06581">
    <property type="entry name" value="TM_PBP1_LivM_like"/>
    <property type="match status" value="1"/>
</dbReference>
<evidence type="ECO:0008006" key="8">
    <source>
        <dbReference type="Google" id="ProtNLM"/>
    </source>
</evidence>
<evidence type="ECO:0000256" key="4">
    <source>
        <dbReference type="ARBA" id="ARBA00022989"/>
    </source>
</evidence>
<keyword evidence="4 6" id="KW-1133">Transmembrane helix</keyword>
<evidence type="ECO:0000256" key="6">
    <source>
        <dbReference type="SAM" id="Phobius"/>
    </source>
</evidence>
<dbReference type="AlphaFoldDB" id="A0A383EZ87"/>
<dbReference type="GO" id="GO:0015658">
    <property type="term" value="F:branched-chain amino acid transmembrane transporter activity"/>
    <property type="evidence" value="ECO:0007669"/>
    <property type="project" value="InterPro"/>
</dbReference>
<evidence type="ECO:0000313" key="7">
    <source>
        <dbReference type="EMBL" id="SVE62061.1"/>
    </source>
</evidence>
<sequence>MVTEDSDTRIVTPRRLGGRIPLILLSVAALVFPWVFEDAHTQHVLIMIFIYGLMALGWNIIAGYCGQISLGQAIFFGIGAYSTSFLFANFGITPWIGMLFGVAVSLVVAVGIGLPTLRLRG</sequence>
<dbReference type="GO" id="GO:0005886">
    <property type="term" value="C:plasma membrane"/>
    <property type="evidence" value="ECO:0007669"/>
    <property type="project" value="UniProtKB-SubCell"/>
</dbReference>
<keyword evidence="5 6" id="KW-0472">Membrane</keyword>
<evidence type="ECO:0000256" key="1">
    <source>
        <dbReference type="ARBA" id="ARBA00004651"/>
    </source>
</evidence>
<dbReference type="PANTHER" id="PTHR30482:SF10">
    <property type="entry name" value="HIGH-AFFINITY BRANCHED-CHAIN AMINO ACID TRANSPORT PROTEIN BRAE"/>
    <property type="match status" value="1"/>
</dbReference>
<protein>
    <recommendedName>
        <fullName evidence="8">Branched-chain amino acid ABC transporter permease</fullName>
    </recommendedName>
</protein>
<evidence type="ECO:0000256" key="3">
    <source>
        <dbReference type="ARBA" id="ARBA00022692"/>
    </source>
</evidence>
<keyword evidence="3 6" id="KW-0812">Transmembrane</keyword>
<dbReference type="PANTHER" id="PTHR30482">
    <property type="entry name" value="HIGH-AFFINITY BRANCHED-CHAIN AMINO ACID TRANSPORT SYSTEM PERMEASE"/>
    <property type="match status" value="1"/>
</dbReference>
<dbReference type="InterPro" id="IPR043428">
    <property type="entry name" value="LivM-like"/>
</dbReference>
<feature type="transmembrane region" description="Helical" evidence="6">
    <location>
        <begin position="73"/>
        <end position="92"/>
    </location>
</feature>
<feature type="non-terminal residue" evidence="7">
    <location>
        <position position="121"/>
    </location>
</feature>
<feature type="transmembrane region" description="Helical" evidence="6">
    <location>
        <begin position="42"/>
        <end position="61"/>
    </location>
</feature>
<feature type="transmembrane region" description="Helical" evidence="6">
    <location>
        <begin position="98"/>
        <end position="117"/>
    </location>
</feature>
<comment type="subcellular location">
    <subcellularLocation>
        <location evidence="1">Cell membrane</location>
        <topology evidence="1">Multi-pass membrane protein</topology>
    </subcellularLocation>
</comment>
<keyword evidence="2" id="KW-1003">Cell membrane</keyword>
<accession>A0A383EZ87</accession>
<evidence type="ECO:0000256" key="5">
    <source>
        <dbReference type="ARBA" id="ARBA00023136"/>
    </source>
</evidence>
<feature type="transmembrane region" description="Helical" evidence="6">
    <location>
        <begin position="16"/>
        <end position="36"/>
    </location>
</feature>
<name>A0A383EZ87_9ZZZZ</name>
<proteinExistence type="predicted"/>
<dbReference type="EMBL" id="UINC01230084">
    <property type="protein sequence ID" value="SVE62061.1"/>
    <property type="molecule type" value="Genomic_DNA"/>
</dbReference>
<dbReference type="Pfam" id="PF02653">
    <property type="entry name" value="BPD_transp_2"/>
    <property type="match status" value="1"/>
</dbReference>
<reference evidence="7" key="1">
    <citation type="submission" date="2018-05" db="EMBL/GenBank/DDBJ databases">
        <authorList>
            <person name="Lanie J.A."/>
            <person name="Ng W.-L."/>
            <person name="Kazmierczak K.M."/>
            <person name="Andrzejewski T.M."/>
            <person name="Davidsen T.M."/>
            <person name="Wayne K.J."/>
            <person name="Tettelin H."/>
            <person name="Glass J.I."/>
            <person name="Rusch D."/>
            <person name="Podicherti R."/>
            <person name="Tsui H.-C.T."/>
            <person name="Winkler M.E."/>
        </authorList>
    </citation>
    <scope>NUCLEOTIDE SEQUENCE</scope>
</reference>
<organism evidence="7">
    <name type="scientific">marine metagenome</name>
    <dbReference type="NCBI Taxonomy" id="408172"/>
    <lineage>
        <taxon>unclassified sequences</taxon>
        <taxon>metagenomes</taxon>
        <taxon>ecological metagenomes</taxon>
    </lineage>
</organism>